<dbReference type="PANTHER" id="PTHR42785">
    <property type="entry name" value="DNA TOPOISOMERASE, TYPE IA, CORE"/>
    <property type="match status" value="1"/>
</dbReference>
<evidence type="ECO:0000256" key="5">
    <source>
        <dbReference type="ARBA" id="ARBA00022833"/>
    </source>
</evidence>
<evidence type="ECO:0000256" key="9">
    <source>
        <dbReference type="ARBA" id="ARBA00023235"/>
    </source>
</evidence>
<keyword evidence="6" id="KW-0460">Magnesium</keyword>
<dbReference type="InterPro" id="IPR013825">
    <property type="entry name" value="Topo_IA_cen_sub2"/>
</dbReference>
<feature type="domain" description="Topo IA-type catalytic" evidence="12">
    <location>
        <begin position="130"/>
        <end position="562"/>
    </location>
</feature>
<feature type="site" description="Interaction with DNA" evidence="10">
    <location>
        <position position="140"/>
    </location>
</feature>
<dbReference type="InterPro" id="IPR034149">
    <property type="entry name" value="TOPRIM_TopoI"/>
</dbReference>
<evidence type="ECO:0000256" key="10">
    <source>
        <dbReference type="HAMAP-Rule" id="MF_00952"/>
    </source>
</evidence>
<dbReference type="EC" id="5.6.2.1" evidence="10"/>
<proteinExistence type="inferred from homology"/>
<sequence>MGKNLVIVESPTKAKTIGRFLGSKHYHIESSYGHIRDLPKSKMGVDIKKDFAPTYVVPKDSQKTIIKLKKLAKDAEIIYFATDEDREGEAIAWHLTEIIQPEKSKIKRIVFHEITKEAIEEALKTPRNIDPHLVNAQQARRVLDRLVGYELSPFLWRKVARGLSAGRVQSVAVRLIVEREREIQAFKAQEFWTIEAVFEKEGVSPAISTKLFSRNGEKIDKLAIENEKQAHEILSALEGAKYRVASVTRREVKRSPLPPFTTSTLQQEANRKLGYSAKKTMRLAQQLYEGVELGSQGSLGLITYMRTDSLNLSNKFLTEARGYLEKTFGNNYVLPEPRMYKAKSRLAQEAHEAIRPTEVVNDMAAVQQYLAPDQFKLYMLIWNRAVASQMPQAIMDSTTIDINTDNDAHTFRATGSIVTFDGFLKVYPDSVKENQLPDVKEHDSVTAKEIKPVQHFTEPPARYSEAGLVKALEEDDIGRPSTYASIISTILDRGYVMRDEKRLKPSDIGMLVNDLLVEHFPTIVDFKFTAHMEDDLDEVAQGQKEWVPVIKEFYGPFKENLMHKDKTLTKKELTEEATEHICEKCGRPMIIKMGRFGKFLACTGYPECKNTKPLGDDGTPQQPKVTDEKCPTCGKPLAVKRGRFGEFFGCTGYPECKFIKNIEKKTGVTCPQCNKGDIVEKRSRRGRIFYSCNRYPECKFALWSKPTGEKCPESGDLLVYAAKGKVRCSSKECKFEKTVDA</sequence>
<keyword evidence="5" id="KW-0862">Zinc</keyword>
<evidence type="ECO:0000256" key="7">
    <source>
        <dbReference type="ARBA" id="ARBA00023029"/>
    </source>
</evidence>
<dbReference type="InterPro" id="IPR013826">
    <property type="entry name" value="Topo_IA_cen_sub3"/>
</dbReference>
<dbReference type="PROSITE" id="PS52039">
    <property type="entry name" value="TOPO_IA_2"/>
    <property type="match status" value="1"/>
</dbReference>
<dbReference type="InterPro" id="IPR023405">
    <property type="entry name" value="Topo_IA_core_domain"/>
</dbReference>
<dbReference type="PRINTS" id="PR00417">
    <property type="entry name" value="PRTPISMRASEI"/>
</dbReference>
<dbReference type="PANTHER" id="PTHR42785:SF1">
    <property type="entry name" value="DNA TOPOISOMERASE"/>
    <property type="match status" value="1"/>
</dbReference>
<dbReference type="PROSITE" id="PS50880">
    <property type="entry name" value="TOPRIM"/>
    <property type="match status" value="1"/>
</dbReference>
<organism evidence="13 14">
    <name type="scientific">Candidatus Kerfeldbacteria bacterium RIFCSPLOWO2_01_FULL_48_11</name>
    <dbReference type="NCBI Taxonomy" id="1798543"/>
    <lineage>
        <taxon>Bacteria</taxon>
        <taxon>Candidatus Kerfeldiibacteriota</taxon>
    </lineage>
</organism>
<comment type="subunit">
    <text evidence="10">Monomer.</text>
</comment>
<dbReference type="InterPro" id="IPR013498">
    <property type="entry name" value="Topo_IA_Znf"/>
</dbReference>
<feature type="site" description="Interaction with DNA" evidence="10">
    <location>
        <position position="156"/>
    </location>
</feature>
<dbReference type="Gene3D" id="3.40.50.140">
    <property type="match status" value="1"/>
</dbReference>
<dbReference type="AlphaFoldDB" id="A0A1G2B1J0"/>
<dbReference type="GO" id="GO:0003917">
    <property type="term" value="F:DNA topoisomerase type I (single strand cut, ATP-independent) activity"/>
    <property type="evidence" value="ECO:0007669"/>
    <property type="project" value="UniProtKB-UniRule"/>
</dbReference>
<dbReference type="Gene3D" id="1.10.460.10">
    <property type="entry name" value="Topoisomerase I, domain 2"/>
    <property type="match status" value="1"/>
</dbReference>
<dbReference type="SMART" id="SM00493">
    <property type="entry name" value="TOPRIM"/>
    <property type="match status" value="1"/>
</dbReference>
<evidence type="ECO:0000259" key="12">
    <source>
        <dbReference type="PROSITE" id="PS52039"/>
    </source>
</evidence>
<gene>
    <name evidence="10" type="primary">topA</name>
    <name evidence="13" type="ORF">A2898_00690</name>
</gene>
<dbReference type="InterPro" id="IPR005733">
    <property type="entry name" value="TopoI_bac-type"/>
</dbReference>
<feature type="site" description="Interaction with DNA" evidence="10">
    <location>
        <position position="144"/>
    </location>
</feature>
<name>A0A1G2B1J0_9BACT</name>
<keyword evidence="8 10" id="KW-0238">DNA-binding</keyword>
<dbReference type="Gene3D" id="3.30.65.10">
    <property type="entry name" value="Bacterial Topoisomerase I, domain 1"/>
    <property type="match status" value="3"/>
</dbReference>
<keyword evidence="3" id="KW-0479">Metal-binding</keyword>
<evidence type="ECO:0000256" key="3">
    <source>
        <dbReference type="ARBA" id="ARBA00022723"/>
    </source>
</evidence>
<dbReference type="EMBL" id="MHKE01000016">
    <property type="protein sequence ID" value="OGY83024.1"/>
    <property type="molecule type" value="Genomic_DNA"/>
</dbReference>
<dbReference type="InterPro" id="IPR000380">
    <property type="entry name" value="Topo_IA"/>
</dbReference>
<comment type="catalytic activity">
    <reaction evidence="1 10">
        <text>ATP-independent breakage of single-stranded DNA, followed by passage and rejoining.</text>
        <dbReference type="EC" id="5.6.2.1"/>
    </reaction>
</comment>
<comment type="similarity">
    <text evidence="2 10">Belongs to the type IA topoisomerase family.</text>
</comment>
<dbReference type="SUPFAM" id="SSF57783">
    <property type="entry name" value="Zinc beta-ribbon"/>
    <property type="match status" value="2"/>
</dbReference>
<feature type="site" description="Interaction with DNA" evidence="10">
    <location>
        <position position="141"/>
    </location>
</feature>
<feature type="site" description="Interaction with DNA" evidence="10">
    <location>
        <position position="149"/>
    </location>
</feature>
<dbReference type="GO" id="GO:0003677">
    <property type="term" value="F:DNA binding"/>
    <property type="evidence" value="ECO:0007669"/>
    <property type="project" value="UniProtKB-KW"/>
</dbReference>
<dbReference type="InterPro" id="IPR013824">
    <property type="entry name" value="Topo_IA_cen_sub1"/>
</dbReference>
<dbReference type="InterPro" id="IPR003602">
    <property type="entry name" value="Topo_IA_DNA-bd_dom"/>
</dbReference>
<dbReference type="Proteomes" id="UP000179164">
    <property type="component" value="Unassembled WGS sequence"/>
</dbReference>
<reference evidence="13 14" key="1">
    <citation type="journal article" date="2016" name="Nat. Commun.">
        <title>Thousands of microbial genomes shed light on interconnected biogeochemical processes in an aquifer system.</title>
        <authorList>
            <person name="Anantharaman K."/>
            <person name="Brown C.T."/>
            <person name="Hug L.A."/>
            <person name="Sharon I."/>
            <person name="Castelle C.J."/>
            <person name="Probst A.J."/>
            <person name="Thomas B.C."/>
            <person name="Singh A."/>
            <person name="Wilkins M.J."/>
            <person name="Karaoz U."/>
            <person name="Brodie E.L."/>
            <person name="Williams K.H."/>
            <person name="Hubbard S.S."/>
            <person name="Banfield J.F."/>
        </authorList>
    </citation>
    <scope>NUCLEOTIDE SEQUENCE [LARGE SCALE GENOMIC DNA]</scope>
</reference>
<dbReference type="InterPro" id="IPR006171">
    <property type="entry name" value="TOPRIM_dom"/>
</dbReference>
<dbReference type="InterPro" id="IPR013497">
    <property type="entry name" value="Topo_IA_cen"/>
</dbReference>
<keyword evidence="4" id="KW-0863">Zinc-finger</keyword>
<feature type="site" description="Interaction with DNA" evidence="10">
    <location>
        <position position="493"/>
    </location>
</feature>
<dbReference type="Gene3D" id="2.70.20.10">
    <property type="entry name" value="Topoisomerase I, domain 3"/>
    <property type="match status" value="1"/>
</dbReference>
<feature type="domain" description="Toprim" evidence="11">
    <location>
        <begin position="3"/>
        <end position="114"/>
    </location>
</feature>
<keyword evidence="9 10" id="KW-0413">Isomerase</keyword>
<dbReference type="Pfam" id="PF01131">
    <property type="entry name" value="Topoisom_bac"/>
    <property type="match status" value="1"/>
</dbReference>
<feature type="site" description="Interaction with DNA" evidence="10">
    <location>
        <position position="34"/>
    </location>
</feature>
<dbReference type="InterPro" id="IPR028612">
    <property type="entry name" value="Topoisom_1_IA"/>
</dbReference>
<protein>
    <recommendedName>
        <fullName evidence="10">DNA topoisomerase 1</fullName>
        <ecNumber evidence="10">5.6.2.1</ecNumber>
    </recommendedName>
    <alternativeName>
        <fullName evidence="10">DNA topoisomerase I</fullName>
    </alternativeName>
</protein>
<accession>A0A1G2B1J0</accession>
<evidence type="ECO:0000313" key="14">
    <source>
        <dbReference type="Proteomes" id="UP000179164"/>
    </source>
</evidence>
<dbReference type="GO" id="GO:0005694">
    <property type="term" value="C:chromosome"/>
    <property type="evidence" value="ECO:0007669"/>
    <property type="project" value="InterPro"/>
</dbReference>
<feature type="site" description="Interaction with DNA" evidence="10">
    <location>
        <position position="306"/>
    </location>
</feature>
<dbReference type="InterPro" id="IPR023406">
    <property type="entry name" value="Topo_IA_AS"/>
</dbReference>
<comment type="function">
    <text evidence="10">Releases the supercoiling and torsional tension of DNA, which is introduced during the DNA replication and transcription, by transiently cleaving and rejoining one strand of the DNA duplex. Introduces a single-strand break via transesterification at a target site in duplex DNA. The scissile phosphodiester is attacked by the catalytic tyrosine of the enzyme, resulting in the formation of a DNA-(5'-phosphotyrosyl)-enzyme intermediate and the expulsion of a 3'-OH DNA strand. The free DNA strand then undergoes passage around the unbroken strand, thus removing DNA supercoils. Finally, in the religation step, the DNA 3'-OH attacks the covalent intermediate to expel the active-site tyrosine and restore the DNA phosphodiester backbone.</text>
</comment>
<feature type="region of interest" description="Interaction with DNA" evidence="10">
    <location>
        <begin position="164"/>
        <end position="169"/>
    </location>
</feature>
<dbReference type="STRING" id="1798543.A2898_00690"/>
<dbReference type="Pfam" id="PF01396">
    <property type="entry name" value="Zn_ribbon_Top1"/>
    <property type="match status" value="3"/>
</dbReference>
<dbReference type="InterPro" id="IPR003601">
    <property type="entry name" value="Topo_IA_2"/>
</dbReference>
<feature type="active site" description="O-(5'-phospho-DNA)-tyrosine intermediate" evidence="10">
    <location>
        <position position="304"/>
    </location>
</feature>
<dbReference type="Gene3D" id="1.10.290.10">
    <property type="entry name" value="Topoisomerase I, domain 4"/>
    <property type="match status" value="1"/>
</dbReference>
<dbReference type="SUPFAM" id="SSF56712">
    <property type="entry name" value="Prokaryotic type I DNA topoisomerase"/>
    <property type="match status" value="1"/>
</dbReference>
<evidence type="ECO:0000313" key="13">
    <source>
        <dbReference type="EMBL" id="OGY83024.1"/>
    </source>
</evidence>
<keyword evidence="7 10" id="KW-0799">Topoisomerase</keyword>
<evidence type="ECO:0000259" key="11">
    <source>
        <dbReference type="PROSITE" id="PS50880"/>
    </source>
</evidence>
<evidence type="ECO:0000256" key="4">
    <source>
        <dbReference type="ARBA" id="ARBA00022771"/>
    </source>
</evidence>
<dbReference type="SMART" id="SM00437">
    <property type="entry name" value="TOP1Ac"/>
    <property type="match status" value="1"/>
</dbReference>
<dbReference type="CDD" id="cd03363">
    <property type="entry name" value="TOPRIM_TopoIA_TopoI"/>
    <property type="match status" value="1"/>
</dbReference>
<dbReference type="PROSITE" id="PS00396">
    <property type="entry name" value="TOPO_IA_1"/>
    <property type="match status" value="1"/>
</dbReference>
<dbReference type="GO" id="GO:0006265">
    <property type="term" value="P:DNA topological change"/>
    <property type="evidence" value="ECO:0007669"/>
    <property type="project" value="UniProtKB-UniRule"/>
</dbReference>
<evidence type="ECO:0000256" key="8">
    <source>
        <dbReference type="ARBA" id="ARBA00023125"/>
    </source>
</evidence>
<evidence type="ECO:0000256" key="2">
    <source>
        <dbReference type="ARBA" id="ARBA00009446"/>
    </source>
</evidence>
<dbReference type="SMART" id="SM00436">
    <property type="entry name" value="TOP1Bc"/>
    <property type="match status" value="1"/>
</dbReference>
<evidence type="ECO:0000256" key="6">
    <source>
        <dbReference type="ARBA" id="ARBA00022842"/>
    </source>
</evidence>
<dbReference type="HAMAP" id="MF_00952">
    <property type="entry name" value="Topoisom_1_prok"/>
    <property type="match status" value="1"/>
</dbReference>
<dbReference type="Pfam" id="PF01751">
    <property type="entry name" value="Toprim"/>
    <property type="match status" value="1"/>
</dbReference>
<comment type="caution">
    <text evidence="13">The sequence shown here is derived from an EMBL/GenBank/DDBJ whole genome shotgun (WGS) entry which is preliminary data.</text>
</comment>
<dbReference type="GO" id="GO:0008270">
    <property type="term" value="F:zinc ion binding"/>
    <property type="evidence" value="ECO:0007669"/>
    <property type="project" value="UniProtKB-KW"/>
</dbReference>
<evidence type="ECO:0000256" key="1">
    <source>
        <dbReference type="ARBA" id="ARBA00000213"/>
    </source>
</evidence>
<dbReference type="CDD" id="cd00186">
    <property type="entry name" value="TOP1Ac"/>
    <property type="match status" value="1"/>
</dbReference>
<dbReference type="NCBIfam" id="TIGR01051">
    <property type="entry name" value="topA_bact"/>
    <property type="match status" value="1"/>
</dbReference>